<dbReference type="InterPro" id="IPR038071">
    <property type="entry name" value="UROD/MetE-like_sf"/>
</dbReference>
<dbReference type="Gene3D" id="3.20.20.210">
    <property type="match status" value="1"/>
</dbReference>
<dbReference type="Pfam" id="PF01208">
    <property type="entry name" value="URO-D"/>
    <property type="match status" value="1"/>
</dbReference>
<dbReference type="EMBL" id="JAOQJQ010000010">
    <property type="protein sequence ID" value="MCU6763767.1"/>
    <property type="molecule type" value="Genomic_DNA"/>
</dbReference>
<dbReference type="SUPFAM" id="SSF51726">
    <property type="entry name" value="UROD/MetE-like"/>
    <property type="match status" value="1"/>
</dbReference>
<evidence type="ECO:0000259" key="1">
    <source>
        <dbReference type="Pfam" id="PF01208"/>
    </source>
</evidence>
<dbReference type="Proteomes" id="UP001652442">
    <property type="component" value="Unassembled WGS sequence"/>
</dbReference>
<name>A0ABT2TNV3_9FIRM</name>
<feature type="domain" description="Uroporphyrinogen decarboxylase (URO-D)" evidence="1">
    <location>
        <begin position="168"/>
        <end position="408"/>
    </location>
</feature>
<protein>
    <recommendedName>
        <fullName evidence="1">Uroporphyrinogen decarboxylase (URO-D) domain-containing protein</fullName>
    </recommendedName>
</protein>
<dbReference type="InterPro" id="IPR000257">
    <property type="entry name" value="Uroporphyrinogen_deCOase"/>
</dbReference>
<accession>A0ABT2TNV3</accession>
<organism evidence="2 3">
    <name type="scientific">Brotonthovivens ammoniilytica</name>
    <dbReference type="NCBI Taxonomy" id="2981725"/>
    <lineage>
        <taxon>Bacteria</taxon>
        <taxon>Bacillati</taxon>
        <taxon>Bacillota</taxon>
        <taxon>Clostridia</taxon>
        <taxon>Lachnospirales</taxon>
        <taxon>Lachnospiraceae</taxon>
        <taxon>Brotonthovivens</taxon>
    </lineage>
</organism>
<evidence type="ECO:0000313" key="3">
    <source>
        <dbReference type="Proteomes" id="UP001652442"/>
    </source>
</evidence>
<gene>
    <name evidence="2" type="ORF">OCV88_15790</name>
</gene>
<proteinExistence type="predicted"/>
<sequence length="414" mass="47694">MSTYEKRLKRIQDAIDLKESDRVPWAPFCQGYLAYHAGYSMKDIVYDMDKARHAFAKFVTDYNPDMLLQIANNNVGMGPVWEQLGMKNLAWAGGPDHRVDDDSIHQFLEYPLLNEEEMEEFCTDFSGWLITKGFSRVAALFEGMEQWKFNRINPTFNGLTNVISTLSTPESKKMIRKFWEIEELIQKRKGKLKEIENMVENMGYPVLDKGGAAVPFDRYSDIYRGTLDSLTDLYDNEDIILSYCRQNLKIMKEMIREQGKFLKGQWVFIALHKGMDGFMSDEQYAKYYWKDLLEVIEEIVACDMVPYIFTEGKYDSRLEYLKEVPKGKTVIHIEDCNMKEVKRILGNTACIEGGFPSYLLEHGTKEEVINTCKYLIDNCASGGGYIFSTDGGMDRAKPELLEAAMDTVLTYGSK</sequence>
<dbReference type="RefSeq" id="WP_158426406.1">
    <property type="nucleotide sequence ID" value="NZ_JAOQJQ010000010.1"/>
</dbReference>
<evidence type="ECO:0000313" key="2">
    <source>
        <dbReference type="EMBL" id="MCU6763767.1"/>
    </source>
</evidence>
<reference evidence="2 3" key="1">
    <citation type="journal article" date="2021" name="ISME Commun">
        <title>Automated analysis of genomic sequences facilitates high-throughput and comprehensive description of bacteria.</title>
        <authorList>
            <person name="Hitch T.C.A."/>
        </authorList>
    </citation>
    <scope>NUCLEOTIDE SEQUENCE [LARGE SCALE GENOMIC DNA]</scope>
    <source>
        <strain evidence="2 3">Sanger_109</strain>
    </source>
</reference>
<comment type="caution">
    <text evidence="2">The sequence shown here is derived from an EMBL/GenBank/DDBJ whole genome shotgun (WGS) entry which is preliminary data.</text>
</comment>
<keyword evidence="3" id="KW-1185">Reference proteome</keyword>